<evidence type="ECO:0000313" key="2">
    <source>
        <dbReference type="Proteomes" id="UP000610373"/>
    </source>
</evidence>
<proteinExistence type="predicted"/>
<gene>
    <name evidence="1" type="ORF">CHKLHMKO_00667</name>
</gene>
<dbReference type="EMBL" id="CAJHIO010000068">
    <property type="protein sequence ID" value="CAD6494216.1"/>
    <property type="molecule type" value="Genomic_DNA"/>
</dbReference>
<accession>A0A811T9V5</accession>
<dbReference type="Proteomes" id="UP000610373">
    <property type="component" value="Unassembled WGS sequence"/>
</dbReference>
<reference evidence="1" key="1">
    <citation type="submission" date="2020-10" db="EMBL/GenBank/DDBJ databases">
        <authorList>
            <person name="Hahn C.J."/>
            <person name="Laso-Perez R."/>
            <person name="Vulcano F."/>
            <person name="Vaziourakis K.-M."/>
            <person name="Stokke R."/>
            <person name="Steen I.H."/>
            <person name="Teske A."/>
            <person name="Boetius A."/>
            <person name="Liebeke M."/>
            <person name="Amann R."/>
            <person name="Knittel K."/>
        </authorList>
    </citation>
    <scope>NUCLEOTIDE SEQUENCE</scope>
    <source>
        <strain evidence="1">Gfbio:e3339647-f889-4370-9287-4fb5cb688e4c:AG392O15_GoMArc1</strain>
    </source>
</reference>
<organism evidence="1 2">
    <name type="scientific">Candidatus Argoarchaeum ethanivorans</name>
    <dbReference type="NCBI Taxonomy" id="2608793"/>
    <lineage>
        <taxon>Archaea</taxon>
        <taxon>Methanobacteriati</taxon>
        <taxon>Methanobacteriota</taxon>
        <taxon>Stenosarchaea group</taxon>
        <taxon>Methanomicrobia</taxon>
        <taxon>Methanosarcinales</taxon>
        <taxon>Methanosarcinales incertae sedis</taxon>
        <taxon>GOM Arc I cluster</taxon>
        <taxon>Candidatus Argoarchaeum</taxon>
    </lineage>
</organism>
<evidence type="ECO:0000313" key="1">
    <source>
        <dbReference type="EMBL" id="CAD6494216.1"/>
    </source>
</evidence>
<sequence>MKVKQHKTDDRKTMNDALITLLRAGSLSRFWSDVK</sequence>
<name>A0A811T9V5_9EURY</name>
<comment type="caution">
    <text evidence="1">The sequence shown here is derived from an EMBL/GenBank/DDBJ whole genome shotgun (WGS) entry which is preliminary data.</text>
</comment>
<dbReference type="AlphaFoldDB" id="A0A811T9V5"/>
<protein>
    <submittedName>
        <fullName evidence="1">Uncharacterized protein</fullName>
    </submittedName>
</protein>